<feature type="region of interest" description="Disordered" evidence="1">
    <location>
        <begin position="67"/>
        <end position="96"/>
    </location>
</feature>
<evidence type="ECO:0000313" key="3">
    <source>
        <dbReference type="Proteomes" id="UP000008311"/>
    </source>
</evidence>
<dbReference type="Proteomes" id="UP000008311">
    <property type="component" value="Unassembled WGS sequence"/>
</dbReference>
<accession>B9TEI0</accession>
<protein>
    <submittedName>
        <fullName evidence="2">Uncharacterized protein</fullName>
    </submittedName>
</protein>
<evidence type="ECO:0000256" key="1">
    <source>
        <dbReference type="SAM" id="MobiDB-lite"/>
    </source>
</evidence>
<feature type="non-terminal residue" evidence="2">
    <location>
        <position position="1"/>
    </location>
</feature>
<keyword evidence="3" id="KW-1185">Reference proteome</keyword>
<feature type="region of interest" description="Disordered" evidence="1">
    <location>
        <begin position="1"/>
        <end position="27"/>
    </location>
</feature>
<dbReference type="AlphaFoldDB" id="B9TEI0"/>
<dbReference type="InParanoid" id="B9TEI0"/>
<organism evidence="2 3">
    <name type="scientific">Ricinus communis</name>
    <name type="common">Castor bean</name>
    <dbReference type="NCBI Taxonomy" id="3988"/>
    <lineage>
        <taxon>Eukaryota</taxon>
        <taxon>Viridiplantae</taxon>
        <taxon>Streptophyta</taxon>
        <taxon>Embryophyta</taxon>
        <taxon>Tracheophyta</taxon>
        <taxon>Spermatophyta</taxon>
        <taxon>Magnoliopsida</taxon>
        <taxon>eudicotyledons</taxon>
        <taxon>Gunneridae</taxon>
        <taxon>Pentapetalae</taxon>
        <taxon>rosids</taxon>
        <taxon>fabids</taxon>
        <taxon>Malpighiales</taxon>
        <taxon>Euphorbiaceae</taxon>
        <taxon>Acalyphoideae</taxon>
        <taxon>Acalypheae</taxon>
        <taxon>Ricinus</taxon>
    </lineage>
</organism>
<evidence type="ECO:0000313" key="2">
    <source>
        <dbReference type="EMBL" id="EEF25733.1"/>
    </source>
</evidence>
<dbReference type="EMBL" id="EQ979042">
    <property type="protein sequence ID" value="EEF25733.1"/>
    <property type="molecule type" value="Genomic_DNA"/>
</dbReference>
<sequence length="96" mass="11280">WPSGRVSCDGAAYQCQPRHTDHGHTDREWRQPGWISRERWHHQRQRGWPGCRRGGLYRHYCPCSPSQRGPLGRWSTQCHDRDSAGQPRHLQQSSQP</sequence>
<feature type="compositionally biased region" description="Basic and acidic residues" evidence="1">
    <location>
        <begin position="18"/>
        <end position="27"/>
    </location>
</feature>
<reference evidence="3" key="1">
    <citation type="journal article" date="2010" name="Nat. Biotechnol.">
        <title>Draft genome sequence of the oilseed species Ricinus communis.</title>
        <authorList>
            <person name="Chan A.P."/>
            <person name="Crabtree J."/>
            <person name="Zhao Q."/>
            <person name="Lorenzi H."/>
            <person name="Orvis J."/>
            <person name="Puiu D."/>
            <person name="Melake-Berhan A."/>
            <person name="Jones K.M."/>
            <person name="Redman J."/>
            <person name="Chen G."/>
            <person name="Cahoon E.B."/>
            <person name="Gedil M."/>
            <person name="Stanke M."/>
            <person name="Haas B.J."/>
            <person name="Wortman J.R."/>
            <person name="Fraser-Liggett C.M."/>
            <person name="Ravel J."/>
            <person name="Rabinowicz P.D."/>
        </authorList>
    </citation>
    <scope>NUCLEOTIDE SEQUENCE [LARGE SCALE GENOMIC DNA]</scope>
    <source>
        <strain evidence="3">cv. Hale</strain>
    </source>
</reference>
<name>B9TEI0_RICCO</name>
<proteinExistence type="predicted"/>
<gene>
    <name evidence="2" type="ORF">RCOM_1877880</name>
</gene>